<dbReference type="AlphaFoldDB" id="A0A8G2F7T0"/>
<dbReference type="InterPro" id="IPR008979">
    <property type="entry name" value="Galactose-bd-like_sf"/>
</dbReference>
<gene>
    <name evidence="1" type="ORF">SAMN05421830_10727</name>
</gene>
<comment type="caution">
    <text evidence="1">The sequence shown here is derived from an EMBL/GenBank/DDBJ whole genome shotgun (WGS) entry which is preliminary data.</text>
</comment>
<evidence type="ECO:0000313" key="2">
    <source>
        <dbReference type="Proteomes" id="UP000199581"/>
    </source>
</evidence>
<proteinExistence type="predicted"/>
<dbReference type="RefSeq" id="WP_143077890.1">
    <property type="nucleotide sequence ID" value="NZ_FOTO01000007.1"/>
</dbReference>
<sequence length="419" mass="48224">MTRNTKMIKGSVAQGVLRILTTSACLAMSCCLLLGAYCSSRFVAKDWEFVLQSPLMDPWARTWIRRGDTARFENMDADGAVEAYWQGVARNPLLLGAWFALARLLPQLDEGAKVKSLHDVLLAHVPSSTPWRWHQLMLAADKKDETTFAEGFNYVLSRLPRHRQEAVILALDFWGGWNEILSRTLPENRWFVFQECMARKLVDTCMELYAVLEKDQPDLLNTERNSRFIEFLLENRSWPEAADLLRRSDMFQDSHVINGQFQTPLTQEAFGWRRKSVEGVDVSIEPLRGKGGGSALRIHFLGTNNPRYDHFWQYVPLRPGIDYELRFSWKADQLTTDQGVFVEFRGMDCDGLRVQSPEILASRDWTDEVLSFRTPQGCQMGRIGLRRNESLKFDNKIAGNVWLDAVTLIEKRSRPLDRD</sequence>
<dbReference type="OrthoDB" id="5469253at2"/>
<keyword evidence="2" id="KW-1185">Reference proteome</keyword>
<reference evidence="1 2" key="1">
    <citation type="submission" date="2016-10" db="EMBL/GenBank/DDBJ databases">
        <authorList>
            <person name="Varghese N."/>
            <person name="Submissions S."/>
        </authorList>
    </citation>
    <scope>NUCLEOTIDE SEQUENCE [LARGE SCALE GENOMIC DNA]</scope>
    <source>
        <strain evidence="1 2">DSM 1741</strain>
    </source>
</reference>
<organism evidence="1 2">
    <name type="scientific">Desulfomicrobium norvegicum (strain DSM 1741 / NCIMB 8310)</name>
    <name type="common">Desulfovibrio baculatus (strain Norway 4)</name>
    <name type="synonym">Desulfovibrio desulfuricans (strain Norway 4)</name>
    <dbReference type="NCBI Taxonomy" id="52561"/>
    <lineage>
        <taxon>Bacteria</taxon>
        <taxon>Pseudomonadati</taxon>
        <taxon>Thermodesulfobacteriota</taxon>
        <taxon>Desulfovibrionia</taxon>
        <taxon>Desulfovibrionales</taxon>
        <taxon>Desulfomicrobiaceae</taxon>
        <taxon>Desulfomicrobium</taxon>
    </lineage>
</organism>
<dbReference type="Gene3D" id="2.60.120.260">
    <property type="entry name" value="Galactose-binding domain-like"/>
    <property type="match status" value="1"/>
</dbReference>
<dbReference type="Proteomes" id="UP000199581">
    <property type="component" value="Unassembled WGS sequence"/>
</dbReference>
<accession>A0A8G2F7T0</accession>
<evidence type="ECO:0000313" key="1">
    <source>
        <dbReference type="EMBL" id="SFL82321.1"/>
    </source>
</evidence>
<protein>
    <recommendedName>
        <fullName evidence="3">CBM-cenC domain-containing protein</fullName>
    </recommendedName>
</protein>
<dbReference type="EMBL" id="FOTO01000007">
    <property type="protein sequence ID" value="SFL82321.1"/>
    <property type="molecule type" value="Genomic_DNA"/>
</dbReference>
<dbReference type="PROSITE" id="PS51257">
    <property type="entry name" value="PROKAR_LIPOPROTEIN"/>
    <property type="match status" value="1"/>
</dbReference>
<evidence type="ECO:0008006" key="3">
    <source>
        <dbReference type="Google" id="ProtNLM"/>
    </source>
</evidence>
<dbReference type="SUPFAM" id="SSF49785">
    <property type="entry name" value="Galactose-binding domain-like"/>
    <property type="match status" value="1"/>
</dbReference>
<name>A0A8G2F7T0_DESNO</name>